<dbReference type="PANTHER" id="PTHR30561:SF9">
    <property type="entry name" value="4-AMINO-4-DEOXY-L-ARABINOSE-PHOSPHOUNDECAPRENOL FLIPPASE SUBUNIT ARNF-RELATED"/>
    <property type="match status" value="1"/>
</dbReference>
<accession>A0A6B9FXK1</accession>
<evidence type="ECO:0000256" key="7">
    <source>
        <dbReference type="ARBA" id="ARBA00022985"/>
    </source>
</evidence>
<dbReference type="GO" id="GO:0005886">
    <property type="term" value="C:plasma membrane"/>
    <property type="evidence" value="ECO:0007669"/>
    <property type="project" value="UniProtKB-SubCell"/>
</dbReference>
<proteinExistence type="predicted"/>
<keyword evidence="3" id="KW-0444">Lipid biosynthesis</keyword>
<evidence type="ECO:0000256" key="4">
    <source>
        <dbReference type="ARBA" id="ARBA00022519"/>
    </source>
</evidence>
<dbReference type="PANTHER" id="PTHR30561">
    <property type="entry name" value="SMR FAMILY PROTON-DEPENDENT DRUG EFFLUX TRANSPORTER SUGE"/>
    <property type="match status" value="1"/>
</dbReference>
<dbReference type="Pfam" id="PF00892">
    <property type="entry name" value="EamA"/>
    <property type="match status" value="1"/>
</dbReference>
<keyword evidence="2" id="KW-1003">Cell membrane</keyword>
<dbReference type="Proteomes" id="UP000012488">
    <property type="component" value="Chromosome"/>
</dbReference>
<feature type="domain" description="EamA" evidence="12">
    <location>
        <begin position="49"/>
        <end position="119"/>
    </location>
</feature>
<keyword evidence="9" id="KW-0443">Lipid metabolism</keyword>
<keyword evidence="8 11" id="KW-1133">Transmembrane helix</keyword>
<keyword evidence="5" id="KW-0441">Lipid A biosynthesis</keyword>
<feature type="transmembrane region" description="Helical" evidence="11">
    <location>
        <begin position="49"/>
        <end position="69"/>
    </location>
</feature>
<dbReference type="GO" id="GO:0022857">
    <property type="term" value="F:transmembrane transporter activity"/>
    <property type="evidence" value="ECO:0007669"/>
    <property type="project" value="InterPro"/>
</dbReference>
<dbReference type="AlphaFoldDB" id="A0A6B9FXK1"/>
<keyword evidence="7" id="KW-0448">Lipopolysaccharide biosynthesis</keyword>
<gene>
    <name evidence="13" type="ORF">MMSR116_27490</name>
</gene>
<dbReference type="InterPro" id="IPR000620">
    <property type="entry name" value="EamA_dom"/>
</dbReference>
<evidence type="ECO:0000313" key="13">
    <source>
        <dbReference type="EMBL" id="QGY05225.1"/>
    </source>
</evidence>
<reference evidence="13 14" key="2">
    <citation type="journal article" date="2013" name="Genome Announc.">
        <title>Draft Genome Sequence of Methylobacterium mesophilicum Strain SR1.6/6, Isolated from Citrus sinensis.</title>
        <authorList>
            <person name="Marinho Almeida D."/>
            <person name="Dini-Andreote F."/>
            <person name="Camargo Neves A.A."/>
            <person name="Juca Ramos R.T."/>
            <person name="Andreote F.D."/>
            <person name="Carneiro A.R."/>
            <person name="Oliveira de Souza Lima A."/>
            <person name="Caracciolo Gomes de Sa P.H."/>
            <person name="Ribeiro Barbosa M.S."/>
            <person name="Araujo W.L."/>
            <person name="Silva A."/>
        </authorList>
    </citation>
    <scope>NUCLEOTIDE SEQUENCE [LARGE SCALE GENOMIC DNA]</scope>
    <source>
        <strain evidence="13 14">SR1.6/6</strain>
    </source>
</reference>
<dbReference type="Gene3D" id="1.10.3730.20">
    <property type="match status" value="1"/>
</dbReference>
<evidence type="ECO:0000256" key="3">
    <source>
        <dbReference type="ARBA" id="ARBA00022516"/>
    </source>
</evidence>
<protein>
    <submittedName>
        <fullName evidence="13">EamA family transporter</fullName>
    </submittedName>
</protein>
<comment type="subcellular location">
    <subcellularLocation>
        <location evidence="1">Cell membrane</location>
        <topology evidence="1">Multi-pass membrane protein</topology>
    </subcellularLocation>
</comment>
<feature type="transmembrane region" description="Helical" evidence="11">
    <location>
        <begin position="103"/>
        <end position="122"/>
    </location>
</feature>
<name>A0A6B9FXK1_9HYPH</name>
<reference evidence="13 14" key="1">
    <citation type="journal article" date="2012" name="Genet. Mol. Biol.">
        <title>Analysis of 16S rRNA and mxaF genes revealing insights into Methylobacterium niche-specific plant association.</title>
        <authorList>
            <person name="Dourado M.N."/>
            <person name="Andreote F.D."/>
            <person name="Dini-Andreote F."/>
            <person name="Conti R."/>
            <person name="Araujo J.M."/>
            <person name="Araujo W.L."/>
        </authorList>
    </citation>
    <scope>NUCLEOTIDE SEQUENCE [LARGE SCALE GENOMIC DNA]</scope>
    <source>
        <strain evidence="13 14">SR1.6/6</strain>
    </source>
</reference>
<evidence type="ECO:0000256" key="1">
    <source>
        <dbReference type="ARBA" id="ARBA00004651"/>
    </source>
</evidence>
<dbReference type="RefSeq" id="WP_010684019.1">
    <property type="nucleotide sequence ID" value="NZ_CP043538.1"/>
</dbReference>
<sequence>MLVWILLGITVVLTGCAQICLKLGVQSLLAHADPARGALGLVIAFWLEWRLLGGLALYGIATLTWLFVLSRLPLSLAYPFVGLSFVTVAALSVVLLGERIVPLQVAGTVLIALGVVLVAMSGNANPKSAPMMSAAEGNNEP</sequence>
<feature type="transmembrane region" description="Helical" evidence="11">
    <location>
        <begin position="76"/>
        <end position="97"/>
    </location>
</feature>
<evidence type="ECO:0000256" key="8">
    <source>
        <dbReference type="ARBA" id="ARBA00022989"/>
    </source>
</evidence>
<evidence type="ECO:0000256" key="9">
    <source>
        <dbReference type="ARBA" id="ARBA00023098"/>
    </source>
</evidence>
<evidence type="ECO:0000256" key="11">
    <source>
        <dbReference type="SAM" id="Phobius"/>
    </source>
</evidence>
<keyword evidence="6 11" id="KW-0812">Transmembrane</keyword>
<evidence type="ECO:0000313" key="14">
    <source>
        <dbReference type="Proteomes" id="UP000012488"/>
    </source>
</evidence>
<dbReference type="InterPro" id="IPR000390">
    <property type="entry name" value="Small_drug/metabolite_transptr"/>
</dbReference>
<organism evidence="13 14">
    <name type="scientific">Methylobacterium mesophilicum SR1.6/6</name>
    <dbReference type="NCBI Taxonomy" id="908290"/>
    <lineage>
        <taxon>Bacteria</taxon>
        <taxon>Pseudomonadati</taxon>
        <taxon>Pseudomonadota</taxon>
        <taxon>Alphaproteobacteria</taxon>
        <taxon>Hyphomicrobiales</taxon>
        <taxon>Methylobacteriaceae</taxon>
        <taxon>Methylobacterium</taxon>
    </lineage>
</organism>
<keyword evidence="4" id="KW-0997">Cell inner membrane</keyword>
<dbReference type="InterPro" id="IPR037185">
    <property type="entry name" value="EmrE-like"/>
</dbReference>
<dbReference type="GO" id="GO:0009245">
    <property type="term" value="P:lipid A biosynthetic process"/>
    <property type="evidence" value="ECO:0007669"/>
    <property type="project" value="UniProtKB-KW"/>
</dbReference>
<keyword evidence="10 11" id="KW-0472">Membrane</keyword>
<dbReference type="OrthoDB" id="8454050at2"/>
<evidence type="ECO:0000259" key="12">
    <source>
        <dbReference type="Pfam" id="PF00892"/>
    </source>
</evidence>
<dbReference type="EMBL" id="CP043538">
    <property type="protein sequence ID" value="QGY05225.1"/>
    <property type="molecule type" value="Genomic_DNA"/>
</dbReference>
<evidence type="ECO:0000256" key="6">
    <source>
        <dbReference type="ARBA" id="ARBA00022692"/>
    </source>
</evidence>
<evidence type="ECO:0000256" key="2">
    <source>
        <dbReference type="ARBA" id="ARBA00022475"/>
    </source>
</evidence>
<evidence type="ECO:0000256" key="10">
    <source>
        <dbReference type="ARBA" id="ARBA00023136"/>
    </source>
</evidence>
<dbReference type="GO" id="GO:0009103">
    <property type="term" value="P:lipopolysaccharide biosynthetic process"/>
    <property type="evidence" value="ECO:0007669"/>
    <property type="project" value="UniProtKB-KW"/>
</dbReference>
<evidence type="ECO:0000256" key="5">
    <source>
        <dbReference type="ARBA" id="ARBA00022556"/>
    </source>
</evidence>
<dbReference type="SUPFAM" id="SSF103481">
    <property type="entry name" value="Multidrug resistance efflux transporter EmrE"/>
    <property type="match status" value="1"/>
</dbReference>
<dbReference type="KEGG" id="mmes:MMSR116_27490"/>